<organism evidence="2 3">
    <name type="scientific">Ferroplasma acidiphilum</name>
    <dbReference type="NCBI Taxonomy" id="74969"/>
    <lineage>
        <taxon>Archaea</taxon>
        <taxon>Methanobacteriati</taxon>
        <taxon>Thermoplasmatota</taxon>
        <taxon>Thermoplasmata</taxon>
        <taxon>Thermoplasmatales</taxon>
        <taxon>Ferroplasmaceae</taxon>
        <taxon>Ferroplasma</taxon>
    </lineage>
</organism>
<name>A0A7K4FMZ0_9ARCH</name>
<dbReference type="RefSeq" id="WP_171481214.1">
    <property type="nucleotide sequence ID" value="NZ_JABGBP010000031.1"/>
</dbReference>
<gene>
    <name evidence="2" type="ORF">HLB00_01115</name>
</gene>
<sequence>MRLKPFPVMVVIFILIFVTVFPVHVSDAFNNALTPTYISGDKTTTQVTNASNGSVNIVTSSSTPSYYVENESAYKSTEYTFNVNGGINPDNNGGTENYIILKQENKTLFSISYGRKNTITTVSGSQDYNGILNLSGENIMYSVHIIMNNGIQNHALIWEGKEPAIPHVIALKNSYNSGNISFMFGGQFSNQTIGKLSVKHYTGLLLPGSQNTHKLTHQKSLILNPAPIKKNQTAFLDSSLNSIIYIHDKGVIERYNYHTNNYSTLGEIHNFQTENISSIQSGSHYIYYTWNNSFTSIYTINKTDLNVENYTYRNYNMTHLLFFNGNYVFYNLNGDMTFANGDKINIANVSILNVNVSRDINIIAMNKTGIENYTVTADGQILKTGEQGITGQYNIKYFYINNGISSYFERGNLSRSMNGYLYYHFSYIANNIGIDNGNIVQSSQGSVEALGVNAPDTMSSSNGTIIAANGQNIELYSNFTIASPYKITIRSVNEKVEFNSTILTLDINSGLPYHIIAVALNKTYNTNNSTLNLTFTGIHSGYYTIDFMAANIAGYTYNSSYVFQYNDSKYISNNTVTAINNVRIINDNGKFYVKINGNLTANATIAWYVNGKYSNTGKSLTTKLSTGIDKISVKITDGGKTYTDSRIVYYTGNLPYYAGFAGVFAILAIFLFETLYFNNKNVDELIIELNGSTLKKILKSGRRKRISGKLIRSRIKALNISGKISIERDMDNHKFIFADKSFIKSTREPVHGNRNSENNNGFK</sequence>
<feature type="transmembrane region" description="Helical" evidence="1">
    <location>
        <begin position="654"/>
        <end position="672"/>
    </location>
</feature>
<keyword evidence="1" id="KW-0812">Transmembrane</keyword>
<proteinExistence type="predicted"/>
<protein>
    <submittedName>
        <fullName evidence="2">Uncharacterized protein</fullName>
    </submittedName>
</protein>
<comment type="caution">
    <text evidence="2">The sequence shown here is derived from an EMBL/GenBank/DDBJ whole genome shotgun (WGS) entry which is preliminary data.</text>
</comment>
<dbReference type="Proteomes" id="UP000546917">
    <property type="component" value="Unassembled WGS sequence"/>
</dbReference>
<dbReference type="EMBL" id="JABGBP010000031">
    <property type="protein sequence ID" value="NOL59437.1"/>
    <property type="molecule type" value="Genomic_DNA"/>
</dbReference>
<keyword evidence="1" id="KW-1133">Transmembrane helix</keyword>
<accession>A0A7K4FMZ0</accession>
<reference evidence="2 3" key="1">
    <citation type="submission" date="2020-05" db="EMBL/GenBank/DDBJ databases">
        <authorList>
            <person name="Zhang R."/>
        </authorList>
    </citation>
    <scope>NUCLEOTIDE SEQUENCE [LARGE SCALE GENOMIC DNA]</scope>
    <source>
        <strain evidence="2 3">DSM 28986</strain>
    </source>
</reference>
<evidence type="ECO:0000313" key="3">
    <source>
        <dbReference type="Proteomes" id="UP000546917"/>
    </source>
</evidence>
<evidence type="ECO:0000256" key="1">
    <source>
        <dbReference type="SAM" id="Phobius"/>
    </source>
</evidence>
<keyword evidence="1" id="KW-0472">Membrane</keyword>
<dbReference type="AlphaFoldDB" id="A0A7K4FMZ0"/>
<evidence type="ECO:0000313" key="2">
    <source>
        <dbReference type="EMBL" id="NOL59437.1"/>
    </source>
</evidence>